<dbReference type="GO" id="GO:0022857">
    <property type="term" value="F:transmembrane transporter activity"/>
    <property type="evidence" value="ECO:0007669"/>
    <property type="project" value="InterPro"/>
</dbReference>
<comment type="similarity">
    <text evidence="2">Belongs to the binding-protein-dependent transport system permease family. FecCD subfamily.</text>
</comment>
<dbReference type="RefSeq" id="WP_232592513.1">
    <property type="nucleotide sequence ID" value="NZ_BSPD01000042.1"/>
</dbReference>
<dbReference type="InterPro" id="IPR000522">
    <property type="entry name" value="ABC_transptr_permease_BtuC"/>
</dbReference>
<comment type="caution">
    <text evidence="9">The sequence shown here is derived from an EMBL/GenBank/DDBJ whole genome shotgun (WGS) entry which is preliminary data.</text>
</comment>
<dbReference type="EMBL" id="BSPD01000042">
    <property type="protein sequence ID" value="GLS26206.1"/>
    <property type="molecule type" value="Genomic_DNA"/>
</dbReference>
<feature type="transmembrane region" description="Helical" evidence="8">
    <location>
        <begin position="109"/>
        <end position="128"/>
    </location>
</feature>
<evidence type="ECO:0000256" key="1">
    <source>
        <dbReference type="ARBA" id="ARBA00004651"/>
    </source>
</evidence>
<dbReference type="SUPFAM" id="SSF81345">
    <property type="entry name" value="ABC transporter involved in vitamin B12 uptake, BtuC"/>
    <property type="match status" value="1"/>
</dbReference>
<feature type="transmembrane region" description="Helical" evidence="8">
    <location>
        <begin position="228"/>
        <end position="250"/>
    </location>
</feature>
<evidence type="ECO:0000256" key="8">
    <source>
        <dbReference type="SAM" id="Phobius"/>
    </source>
</evidence>
<comment type="subcellular location">
    <subcellularLocation>
        <location evidence="1">Cell membrane</location>
        <topology evidence="1">Multi-pass membrane protein</topology>
    </subcellularLocation>
</comment>
<gene>
    <name evidence="9" type="ORF">GCM10007877_19210</name>
</gene>
<feature type="transmembrane region" description="Helical" evidence="8">
    <location>
        <begin position="270"/>
        <end position="293"/>
    </location>
</feature>
<protein>
    <submittedName>
        <fullName evidence="9">Iron-enterobactin transporter membrane protein</fullName>
    </submittedName>
</protein>
<proteinExistence type="inferred from homology"/>
<dbReference type="FunFam" id="1.10.3470.10:FF:000001">
    <property type="entry name" value="Vitamin B12 ABC transporter permease BtuC"/>
    <property type="match status" value="1"/>
</dbReference>
<evidence type="ECO:0000313" key="9">
    <source>
        <dbReference type="EMBL" id="GLS26206.1"/>
    </source>
</evidence>
<dbReference type="GO" id="GO:0033214">
    <property type="term" value="P:siderophore-iron import into cell"/>
    <property type="evidence" value="ECO:0007669"/>
    <property type="project" value="TreeGrafter"/>
</dbReference>
<evidence type="ECO:0000256" key="3">
    <source>
        <dbReference type="ARBA" id="ARBA00022448"/>
    </source>
</evidence>
<dbReference type="PANTHER" id="PTHR30472">
    <property type="entry name" value="FERRIC ENTEROBACTIN TRANSPORT SYSTEM PERMEASE PROTEIN"/>
    <property type="match status" value="1"/>
</dbReference>
<keyword evidence="10" id="KW-1185">Reference proteome</keyword>
<dbReference type="PANTHER" id="PTHR30472:SF1">
    <property type="entry name" value="FE(3+) DICITRATE TRANSPORT SYSTEM PERMEASE PROTEIN FECC-RELATED"/>
    <property type="match status" value="1"/>
</dbReference>
<evidence type="ECO:0000313" key="10">
    <source>
        <dbReference type="Proteomes" id="UP001156870"/>
    </source>
</evidence>
<dbReference type="GO" id="GO:0005886">
    <property type="term" value="C:plasma membrane"/>
    <property type="evidence" value="ECO:0007669"/>
    <property type="project" value="UniProtKB-SubCell"/>
</dbReference>
<dbReference type="CDD" id="cd06550">
    <property type="entry name" value="TM_ABC_iron-siderophores_like"/>
    <property type="match status" value="1"/>
</dbReference>
<keyword evidence="6 8" id="KW-1133">Transmembrane helix</keyword>
<reference evidence="9 10" key="1">
    <citation type="journal article" date="2014" name="Int. J. Syst. Evol. Microbiol.">
        <title>Complete genome sequence of Corynebacterium casei LMG S-19264T (=DSM 44701T), isolated from a smear-ripened cheese.</title>
        <authorList>
            <consortium name="US DOE Joint Genome Institute (JGI-PGF)"/>
            <person name="Walter F."/>
            <person name="Albersmeier A."/>
            <person name="Kalinowski J."/>
            <person name="Ruckert C."/>
        </authorList>
    </citation>
    <scope>NUCLEOTIDE SEQUENCE [LARGE SCALE GENOMIC DNA]</scope>
    <source>
        <strain evidence="9 10">NBRC 110095</strain>
    </source>
</reference>
<evidence type="ECO:0000256" key="4">
    <source>
        <dbReference type="ARBA" id="ARBA00022475"/>
    </source>
</evidence>
<evidence type="ECO:0000256" key="7">
    <source>
        <dbReference type="ARBA" id="ARBA00023136"/>
    </source>
</evidence>
<keyword evidence="7 8" id="KW-0472">Membrane</keyword>
<dbReference type="InterPro" id="IPR037294">
    <property type="entry name" value="ABC_BtuC-like"/>
</dbReference>
<dbReference type="Proteomes" id="UP001156870">
    <property type="component" value="Unassembled WGS sequence"/>
</dbReference>
<name>A0AA37T5T0_9GAMM</name>
<evidence type="ECO:0000256" key="2">
    <source>
        <dbReference type="ARBA" id="ARBA00007935"/>
    </source>
</evidence>
<keyword evidence="3" id="KW-0813">Transport</keyword>
<feature type="transmembrane region" description="Helical" evidence="8">
    <location>
        <begin position="83"/>
        <end position="103"/>
    </location>
</feature>
<dbReference type="Pfam" id="PF01032">
    <property type="entry name" value="FecCD"/>
    <property type="match status" value="1"/>
</dbReference>
<feature type="transmembrane region" description="Helical" evidence="8">
    <location>
        <begin position="184"/>
        <end position="207"/>
    </location>
</feature>
<feature type="transmembrane region" description="Helical" evidence="8">
    <location>
        <begin position="54"/>
        <end position="71"/>
    </location>
</feature>
<evidence type="ECO:0000256" key="6">
    <source>
        <dbReference type="ARBA" id="ARBA00022989"/>
    </source>
</evidence>
<evidence type="ECO:0000256" key="5">
    <source>
        <dbReference type="ARBA" id="ARBA00022692"/>
    </source>
</evidence>
<dbReference type="AlphaFoldDB" id="A0AA37T5T0"/>
<dbReference type="Gene3D" id="1.10.3470.10">
    <property type="entry name" value="ABC transporter involved in vitamin B12 uptake, BtuC"/>
    <property type="match status" value="1"/>
</dbReference>
<organism evidence="9 10">
    <name type="scientific">Marinibactrum halimedae</name>
    <dbReference type="NCBI Taxonomy" id="1444977"/>
    <lineage>
        <taxon>Bacteria</taxon>
        <taxon>Pseudomonadati</taxon>
        <taxon>Pseudomonadota</taxon>
        <taxon>Gammaproteobacteria</taxon>
        <taxon>Cellvibrionales</taxon>
        <taxon>Cellvibrionaceae</taxon>
        <taxon>Marinibactrum</taxon>
    </lineage>
</organism>
<keyword evidence="4" id="KW-1003">Cell membrane</keyword>
<sequence>MRLLLSLCLLLVMLFASMLIGSGNVPFVDALAALGNQGSETARFVVWELRFSRTLMALVVGVCLAVAGALMQTLTKNPLAEPGLMGVSAGSAFAIGLAILFGAGAADLSVWPAQIGALVGCLLVIWISQTQNLANDPVRLVLTGATLSALLLSSTAIILMLDDRVADEIRFWIMGSVAGRNVNTLYHVMPSLVIAGLIVAVFIRPLASIGLGETVAVGLGHNPNKIRMVIIIAVALLVGAATAVAGPLIFVGLVVPFTARAIAGTDIRRYLWQCLLLGPCLLVFADIICRVIVPPSELPVGVLTTLIGAPVLLFLVHTKRIPRL</sequence>
<accession>A0AA37T5T0</accession>
<feature type="transmembrane region" description="Helical" evidence="8">
    <location>
        <begin position="300"/>
        <end position="318"/>
    </location>
</feature>
<keyword evidence="5 8" id="KW-0812">Transmembrane</keyword>
<feature type="transmembrane region" description="Helical" evidence="8">
    <location>
        <begin position="140"/>
        <end position="161"/>
    </location>
</feature>